<feature type="transmembrane region" description="Helical" evidence="7">
    <location>
        <begin position="246"/>
        <end position="268"/>
    </location>
</feature>
<accession>A0ABT8SJ71</accession>
<dbReference type="InterPro" id="IPR027417">
    <property type="entry name" value="P-loop_NTPase"/>
</dbReference>
<dbReference type="PROSITE" id="PS50893">
    <property type="entry name" value="ABC_TRANSPORTER_2"/>
    <property type="match status" value="1"/>
</dbReference>
<feature type="transmembrane region" description="Helical" evidence="7">
    <location>
        <begin position="219"/>
        <end position="240"/>
    </location>
</feature>
<name>A0ABT8SJ71_9CAUL</name>
<dbReference type="Gene3D" id="3.40.50.300">
    <property type="entry name" value="P-loop containing nucleotide triphosphate hydrolases"/>
    <property type="match status" value="1"/>
</dbReference>
<feature type="transmembrane region" description="Helical" evidence="7">
    <location>
        <begin position="141"/>
        <end position="158"/>
    </location>
</feature>
<evidence type="ECO:0000256" key="3">
    <source>
        <dbReference type="ARBA" id="ARBA00022741"/>
    </source>
</evidence>
<dbReference type="SMART" id="SM00382">
    <property type="entry name" value="AAA"/>
    <property type="match status" value="1"/>
</dbReference>
<dbReference type="PROSITE" id="PS00211">
    <property type="entry name" value="ABC_TRANSPORTER_1"/>
    <property type="match status" value="1"/>
</dbReference>
<dbReference type="Gene3D" id="1.20.1560.10">
    <property type="entry name" value="ABC transporter type 1, transmembrane domain"/>
    <property type="match status" value="1"/>
</dbReference>
<dbReference type="InterPro" id="IPR017871">
    <property type="entry name" value="ABC_transporter-like_CS"/>
</dbReference>
<organism evidence="10 11">
    <name type="scientific">Peiella sedimenti</name>
    <dbReference type="NCBI Taxonomy" id="3061083"/>
    <lineage>
        <taxon>Bacteria</taxon>
        <taxon>Pseudomonadati</taxon>
        <taxon>Pseudomonadota</taxon>
        <taxon>Alphaproteobacteria</taxon>
        <taxon>Caulobacterales</taxon>
        <taxon>Caulobacteraceae</taxon>
        <taxon>Peiella</taxon>
    </lineage>
</organism>
<keyword evidence="11" id="KW-1185">Reference proteome</keyword>
<dbReference type="SUPFAM" id="SSF90123">
    <property type="entry name" value="ABC transporter transmembrane region"/>
    <property type="match status" value="1"/>
</dbReference>
<feature type="domain" description="ABC transmembrane type-1" evidence="9">
    <location>
        <begin position="1"/>
        <end position="238"/>
    </location>
</feature>
<keyword evidence="6 7" id="KW-0472">Membrane</keyword>
<sequence>MAAAALLGLSGWFLTASAAAGLLGLAAAHAFNFMLPSALIRLLAIVRTAARYGERMSGHKAALDALAQLRPALFLRIASAAPERLMRLAGGEAAARLVQDVDALQTALVRRSAPWSAFGGMAAGGLMTLLCGWPAALVCGLAMVLALSLALVTGRRLAEPAGESLQARQGELKAELAMQEQAAPELRAYGLEGWARTRLAPPAAALDEATLRLARAEGWILAGQGVVMAAAATAVVLVSLDRPAPLVALAALAVLAAVEGAAAFAAAARDRGRSNAAEVRLGTLLDGALSDPAPAPRLKPVLTISGTRLEPGDRLAITGPSGCGKTTLVERLMRLREGAQGDLLLGGFDVAELPVEQVRRQFSYAPQHPRFITGTVRQNLMLSGPPASDADLWRALEDSCLAERFRQTGRGLDTLLEDDASILSGGERRRLAIARALLRPAPWLVLDEPTEGLDERLEAALLDRLDRRLGVSGQGLIVVSHRTVAAGLADVSTCLTRPAEEPVQA</sequence>
<keyword evidence="4 10" id="KW-0067">ATP-binding</keyword>
<dbReference type="GO" id="GO:0005524">
    <property type="term" value="F:ATP binding"/>
    <property type="evidence" value="ECO:0007669"/>
    <property type="project" value="UniProtKB-KW"/>
</dbReference>
<evidence type="ECO:0000313" key="10">
    <source>
        <dbReference type="EMBL" id="MDO1558602.1"/>
    </source>
</evidence>
<dbReference type="InterPro" id="IPR011527">
    <property type="entry name" value="ABC1_TM_dom"/>
</dbReference>
<evidence type="ECO:0000259" key="8">
    <source>
        <dbReference type="PROSITE" id="PS50893"/>
    </source>
</evidence>
<dbReference type="Proteomes" id="UP001169063">
    <property type="component" value="Unassembled WGS sequence"/>
</dbReference>
<evidence type="ECO:0000256" key="7">
    <source>
        <dbReference type="SAM" id="Phobius"/>
    </source>
</evidence>
<evidence type="ECO:0000256" key="6">
    <source>
        <dbReference type="ARBA" id="ARBA00023136"/>
    </source>
</evidence>
<proteinExistence type="predicted"/>
<gene>
    <name evidence="10" type="ORF">Q0812_04065</name>
</gene>
<protein>
    <submittedName>
        <fullName evidence="10">ATP-binding cassette domain-containing protein</fullName>
    </submittedName>
</protein>
<evidence type="ECO:0000313" key="11">
    <source>
        <dbReference type="Proteomes" id="UP001169063"/>
    </source>
</evidence>
<keyword evidence="5 7" id="KW-1133">Transmembrane helix</keyword>
<dbReference type="Pfam" id="PF00005">
    <property type="entry name" value="ABC_tran"/>
    <property type="match status" value="1"/>
</dbReference>
<evidence type="ECO:0000256" key="5">
    <source>
        <dbReference type="ARBA" id="ARBA00022989"/>
    </source>
</evidence>
<dbReference type="PANTHER" id="PTHR24221:SF654">
    <property type="entry name" value="ATP-BINDING CASSETTE SUB-FAMILY B MEMBER 6"/>
    <property type="match status" value="1"/>
</dbReference>
<dbReference type="SUPFAM" id="SSF52540">
    <property type="entry name" value="P-loop containing nucleoside triphosphate hydrolases"/>
    <property type="match status" value="1"/>
</dbReference>
<evidence type="ECO:0000259" key="9">
    <source>
        <dbReference type="PROSITE" id="PS50929"/>
    </source>
</evidence>
<dbReference type="InterPro" id="IPR003593">
    <property type="entry name" value="AAA+_ATPase"/>
</dbReference>
<dbReference type="PROSITE" id="PS50929">
    <property type="entry name" value="ABC_TM1F"/>
    <property type="match status" value="1"/>
</dbReference>
<feature type="domain" description="ABC transporter" evidence="8">
    <location>
        <begin position="279"/>
        <end position="505"/>
    </location>
</feature>
<evidence type="ECO:0000256" key="1">
    <source>
        <dbReference type="ARBA" id="ARBA00004651"/>
    </source>
</evidence>
<dbReference type="InterPro" id="IPR036640">
    <property type="entry name" value="ABC1_TM_sf"/>
</dbReference>
<comment type="caution">
    <text evidence="10">The sequence shown here is derived from an EMBL/GenBank/DDBJ whole genome shotgun (WGS) entry which is preliminary data.</text>
</comment>
<dbReference type="PANTHER" id="PTHR24221">
    <property type="entry name" value="ATP-BINDING CASSETTE SUB-FAMILY B"/>
    <property type="match status" value="1"/>
</dbReference>
<keyword evidence="3" id="KW-0547">Nucleotide-binding</keyword>
<reference evidence="10" key="1">
    <citation type="submission" date="2023-07" db="EMBL/GenBank/DDBJ databases">
        <title>Brevundimonas soil sp. nov., isolated from the soil of chemical plant.</title>
        <authorList>
            <person name="Wu N."/>
        </authorList>
    </citation>
    <scope>NUCLEOTIDE SEQUENCE</scope>
    <source>
        <strain evidence="10">XZ-24</strain>
    </source>
</reference>
<dbReference type="InterPro" id="IPR039421">
    <property type="entry name" value="Type_1_exporter"/>
</dbReference>
<dbReference type="RefSeq" id="WP_302109008.1">
    <property type="nucleotide sequence ID" value="NZ_JAUKTR010000001.1"/>
</dbReference>
<evidence type="ECO:0000256" key="2">
    <source>
        <dbReference type="ARBA" id="ARBA00022692"/>
    </source>
</evidence>
<keyword evidence="2 7" id="KW-0812">Transmembrane</keyword>
<comment type="subcellular location">
    <subcellularLocation>
        <location evidence="1">Cell membrane</location>
        <topology evidence="1">Multi-pass membrane protein</topology>
    </subcellularLocation>
</comment>
<dbReference type="EMBL" id="JAUKTR010000001">
    <property type="protein sequence ID" value="MDO1558602.1"/>
    <property type="molecule type" value="Genomic_DNA"/>
</dbReference>
<dbReference type="InterPro" id="IPR003439">
    <property type="entry name" value="ABC_transporter-like_ATP-bd"/>
</dbReference>
<evidence type="ECO:0000256" key="4">
    <source>
        <dbReference type="ARBA" id="ARBA00022840"/>
    </source>
</evidence>